<organism evidence="1 2">
    <name type="scientific">Teladorsagia circumcincta</name>
    <name type="common">Brown stomach worm</name>
    <name type="synonym">Ostertagia circumcincta</name>
    <dbReference type="NCBI Taxonomy" id="45464"/>
    <lineage>
        <taxon>Eukaryota</taxon>
        <taxon>Metazoa</taxon>
        <taxon>Ecdysozoa</taxon>
        <taxon>Nematoda</taxon>
        <taxon>Chromadorea</taxon>
        <taxon>Rhabditida</taxon>
        <taxon>Rhabditina</taxon>
        <taxon>Rhabditomorpha</taxon>
        <taxon>Strongyloidea</taxon>
        <taxon>Trichostrongylidae</taxon>
        <taxon>Teladorsagia</taxon>
    </lineage>
</organism>
<dbReference type="Proteomes" id="UP000230423">
    <property type="component" value="Unassembled WGS sequence"/>
</dbReference>
<dbReference type="PANTHER" id="PTHR11686">
    <property type="entry name" value="GAMMA GLUTAMYL TRANSPEPTIDASE"/>
    <property type="match status" value="1"/>
</dbReference>
<dbReference type="EMBL" id="KZ351161">
    <property type="protein sequence ID" value="PIO63216.1"/>
    <property type="molecule type" value="Genomic_DNA"/>
</dbReference>
<evidence type="ECO:0008006" key="3">
    <source>
        <dbReference type="Google" id="ProtNLM"/>
    </source>
</evidence>
<dbReference type="InterPro" id="IPR029055">
    <property type="entry name" value="Ntn_hydrolases_N"/>
</dbReference>
<proteinExistence type="predicted"/>
<evidence type="ECO:0000313" key="2">
    <source>
        <dbReference type="Proteomes" id="UP000230423"/>
    </source>
</evidence>
<dbReference type="AlphaFoldDB" id="A0A2G9TYW0"/>
<gene>
    <name evidence="1" type="ORF">TELCIR_15197</name>
</gene>
<dbReference type="PRINTS" id="PR01210">
    <property type="entry name" value="GGTRANSPTASE"/>
</dbReference>
<dbReference type="OrthoDB" id="1081007at2759"/>
<dbReference type="Pfam" id="PF01019">
    <property type="entry name" value="G_glu_transpept"/>
    <property type="match status" value="1"/>
</dbReference>
<dbReference type="InterPro" id="IPR043138">
    <property type="entry name" value="GGT_lsub"/>
</dbReference>
<dbReference type="GO" id="GO:0036374">
    <property type="term" value="F:glutathione hydrolase activity"/>
    <property type="evidence" value="ECO:0007669"/>
    <property type="project" value="InterPro"/>
</dbReference>
<dbReference type="GO" id="GO:0005886">
    <property type="term" value="C:plasma membrane"/>
    <property type="evidence" value="ECO:0007669"/>
    <property type="project" value="TreeGrafter"/>
</dbReference>
<name>A0A2G9TYW0_TELCI</name>
<reference evidence="1 2" key="1">
    <citation type="submission" date="2015-09" db="EMBL/GenBank/DDBJ databases">
        <title>Draft genome of the parasitic nematode Teladorsagia circumcincta isolate WARC Sus (inbred).</title>
        <authorList>
            <person name="Mitreva M."/>
        </authorList>
    </citation>
    <scope>NUCLEOTIDE SEQUENCE [LARGE SCALE GENOMIC DNA]</scope>
    <source>
        <strain evidence="1 2">S</strain>
    </source>
</reference>
<sequence>MAREIAREFERYGGILTEADFSEYRSIVVPHSRVVYTNLKKGRVICGPPPPSGSAVAQAILNILDGYEYNMKSFSDTAWFHHHFIESSKFASKITEETHPDEYYGGSLEALAVDHGTSHISVAYLTELASRGHVLKKVQNLTVVTAAEKAADGQLYANSDFRKGEESSPAGY</sequence>
<dbReference type="GO" id="GO:0006751">
    <property type="term" value="P:glutathione catabolic process"/>
    <property type="evidence" value="ECO:0007669"/>
    <property type="project" value="InterPro"/>
</dbReference>
<dbReference type="InterPro" id="IPR000101">
    <property type="entry name" value="GGT_peptidase"/>
</dbReference>
<accession>A0A2G9TYW0</accession>
<dbReference type="Gene3D" id="1.10.246.130">
    <property type="match status" value="1"/>
</dbReference>
<evidence type="ECO:0000313" key="1">
    <source>
        <dbReference type="EMBL" id="PIO63216.1"/>
    </source>
</evidence>
<protein>
    <recommendedName>
        <fullName evidence="3">Gamma-glutamyltranspeptidase</fullName>
    </recommendedName>
</protein>
<keyword evidence="2" id="KW-1185">Reference proteome</keyword>
<dbReference type="SUPFAM" id="SSF56235">
    <property type="entry name" value="N-terminal nucleophile aminohydrolases (Ntn hydrolases)"/>
    <property type="match status" value="1"/>
</dbReference>
<dbReference type="PANTHER" id="PTHR11686:SF69">
    <property type="entry name" value="GAMMA-GLUTAMYLTRANSPEPTIDASE 1"/>
    <property type="match status" value="1"/>
</dbReference>